<evidence type="ECO:0000256" key="8">
    <source>
        <dbReference type="PROSITE-ProRule" id="PRU01050"/>
    </source>
</evidence>
<dbReference type="GO" id="GO:0070181">
    <property type="term" value="F:small ribosomal subunit rRNA binding"/>
    <property type="evidence" value="ECO:0007669"/>
    <property type="project" value="UniProtKB-UniRule"/>
</dbReference>
<dbReference type="CDD" id="cd22534">
    <property type="entry name" value="KH-II_Era"/>
    <property type="match status" value="1"/>
</dbReference>
<comment type="caution">
    <text evidence="12">The sequence shown here is derived from an EMBL/GenBank/DDBJ whole genome shotgun (WGS) entry which is preliminary data.</text>
</comment>
<keyword evidence="5 7" id="KW-0694">RNA-binding</keyword>
<feature type="region of interest" description="G3" evidence="8">
    <location>
        <begin position="72"/>
        <end position="75"/>
    </location>
</feature>
<dbReference type="FunFam" id="3.30.300.20:FF:000003">
    <property type="entry name" value="GTPase Era"/>
    <property type="match status" value="1"/>
</dbReference>
<evidence type="ECO:0000256" key="7">
    <source>
        <dbReference type="HAMAP-Rule" id="MF_00367"/>
    </source>
</evidence>
<dbReference type="InterPro" id="IPR005662">
    <property type="entry name" value="GTPase_Era-like"/>
</dbReference>
<dbReference type="PANTHER" id="PTHR42698">
    <property type="entry name" value="GTPASE ERA"/>
    <property type="match status" value="1"/>
</dbReference>
<dbReference type="RefSeq" id="WP_193954865.1">
    <property type="nucleotide sequence ID" value="NZ_JADEYS010000023.1"/>
</dbReference>
<dbReference type="HAMAP" id="MF_00367">
    <property type="entry name" value="GTPase_Era"/>
    <property type="match status" value="1"/>
</dbReference>
<dbReference type="InterPro" id="IPR027417">
    <property type="entry name" value="P-loop_NTPase"/>
</dbReference>
<dbReference type="FunFam" id="3.40.50.300:FF:000094">
    <property type="entry name" value="GTPase Era"/>
    <property type="match status" value="1"/>
</dbReference>
<feature type="domain" description="KH type-2" evidence="10">
    <location>
        <begin position="209"/>
        <end position="295"/>
    </location>
</feature>
<dbReference type="NCBIfam" id="NF000908">
    <property type="entry name" value="PRK00089.1"/>
    <property type="match status" value="1"/>
</dbReference>
<dbReference type="SUPFAM" id="SSF52540">
    <property type="entry name" value="P-loop containing nucleoside triphosphate hydrolases"/>
    <property type="match status" value="1"/>
</dbReference>
<feature type="region of interest" description="G5" evidence="8">
    <location>
        <begin position="165"/>
        <end position="167"/>
    </location>
</feature>
<keyword evidence="7" id="KW-0699">rRNA-binding</keyword>
<dbReference type="CDD" id="cd04163">
    <property type="entry name" value="Era"/>
    <property type="match status" value="1"/>
</dbReference>
<comment type="similarity">
    <text evidence="1 7 8 9">Belongs to the TRAFAC class TrmE-Era-EngA-EngB-Septin-like GTPase superfamily. Era GTPase family.</text>
</comment>
<dbReference type="GO" id="GO:0005886">
    <property type="term" value="C:plasma membrane"/>
    <property type="evidence" value="ECO:0007669"/>
    <property type="project" value="UniProtKB-SubCell"/>
</dbReference>
<evidence type="ECO:0000256" key="5">
    <source>
        <dbReference type="ARBA" id="ARBA00022884"/>
    </source>
</evidence>
<dbReference type="InterPro" id="IPR030388">
    <property type="entry name" value="G_ERA_dom"/>
</dbReference>
<evidence type="ECO:0000259" key="10">
    <source>
        <dbReference type="PROSITE" id="PS50823"/>
    </source>
</evidence>
<feature type="domain" description="Era-type G" evidence="11">
    <location>
        <begin position="17"/>
        <end position="186"/>
    </location>
</feature>
<evidence type="ECO:0000313" key="13">
    <source>
        <dbReference type="Proteomes" id="UP000640333"/>
    </source>
</evidence>
<dbReference type="InterPro" id="IPR004044">
    <property type="entry name" value="KH_dom_type_2"/>
</dbReference>
<dbReference type="AlphaFoldDB" id="A0A8J7JZT5"/>
<dbReference type="PROSITE" id="PS50823">
    <property type="entry name" value="KH_TYPE_2"/>
    <property type="match status" value="1"/>
</dbReference>
<reference evidence="12" key="1">
    <citation type="submission" date="2020-10" db="EMBL/GenBank/DDBJ databases">
        <title>Bacterium isolated from coastal waters sediment.</title>
        <authorList>
            <person name="Chen R.-J."/>
            <person name="Lu D.-C."/>
            <person name="Zhu K.-L."/>
            <person name="Du Z.-J."/>
        </authorList>
    </citation>
    <scope>NUCLEOTIDE SEQUENCE</scope>
    <source>
        <strain evidence="12">N1Y112</strain>
    </source>
</reference>
<dbReference type="Gene3D" id="3.30.300.20">
    <property type="match status" value="1"/>
</dbReference>
<dbReference type="EMBL" id="JADEYS010000023">
    <property type="protein sequence ID" value="MBE9399168.1"/>
    <property type="molecule type" value="Genomic_DNA"/>
</dbReference>
<keyword evidence="13" id="KW-1185">Reference proteome</keyword>
<evidence type="ECO:0000256" key="2">
    <source>
        <dbReference type="ARBA" id="ARBA00020484"/>
    </source>
</evidence>
<dbReference type="Pfam" id="PF07650">
    <property type="entry name" value="KH_2"/>
    <property type="match status" value="1"/>
</dbReference>
<dbReference type="GO" id="GO:0043024">
    <property type="term" value="F:ribosomal small subunit binding"/>
    <property type="evidence" value="ECO:0007669"/>
    <property type="project" value="TreeGrafter"/>
</dbReference>
<keyword evidence="7" id="KW-1003">Cell membrane</keyword>
<dbReference type="GO" id="GO:0000028">
    <property type="term" value="P:ribosomal small subunit assembly"/>
    <property type="evidence" value="ECO:0007669"/>
    <property type="project" value="TreeGrafter"/>
</dbReference>
<comment type="subcellular location">
    <subcellularLocation>
        <location evidence="7">Cytoplasm</location>
    </subcellularLocation>
    <subcellularLocation>
        <location evidence="7">Cell membrane</location>
        <topology evidence="7">Peripheral membrane protein</topology>
    </subcellularLocation>
</comment>
<dbReference type="InterPro" id="IPR005225">
    <property type="entry name" value="Small_GTP-bd"/>
</dbReference>
<keyword evidence="6 7" id="KW-0342">GTP-binding</keyword>
<feature type="binding site" evidence="7">
    <location>
        <begin position="25"/>
        <end position="32"/>
    </location>
    <ligand>
        <name>GTP</name>
        <dbReference type="ChEBI" id="CHEBI:37565"/>
    </ligand>
</feature>
<dbReference type="GO" id="GO:0005829">
    <property type="term" value="C:cytosol"/>
    <property type="evidence" value="ECO:0007669"/>
    <property type="project" value="TreeGrafter"/>
</dbReference>
<proteinExistence type="inferred from homology"/>
<dbReference type="PRINTS" id="PR00326">
    <property type="entry name" value="GTP1OBG"/>
</dbReference>
<dbReference type="GO" id="GO:0005525">
    <property type="term" value="F:GTP binding"/>
    <property type="evidence" value="ECO:0007669"/>
    <property type="project" value="UniProtKB-UniRule"/>
</dbReference>
<dbReference type="SUPFAM" id="SSF54814">
    <property type="entry name" value="Prokaryotic type KH domain (KH-domain type II)"/>
    <property type="match status" value="1"/>
</dbReference>
<protein>
    <recommendedName>
        <fullName evidence="2 7">GTPase Era</fullName>
    </recommendedName>
</protein>
<comment type="subunit">
    <text evidence="7">Monomer.</text>
</comment>
<evidence type="ECO:0000256" key="4">
    <source>
        <dbReference type="ARBA" id="ARBA00022741"/>
    </source>
</evidence>
<evidence type="ECO:0000259" key="11">
    <source>
        <dbReference type="PROSITE" id="PS51713"/>
    </source>
</evidence>
<dbReference type="NCBIfam" id="TIGR00436">
    <property type="entry name" value="era"/>
    <property type="match status" value="1"/>
</dbReference>
<feature type="region of interest" description="G1" evidence="8">
    <location>
        <begin position="25"/>
        <end position="32"/>
    </location>
</feature>
<feature type="binding site" evidence="7">
    <location>
        <begin position="72"/>
        <end position="76"/>
    </location>
    <ligand>
        <name>GTP</name>
        <dbReference type="ChEBI" id="CHEBI:37565"/>
    </ligand>
</feature>
<dbReference type="Gene3D" id="3.40.50.300">
    <property type="entry name" value="P-loop containing nucleotide triphosphate hydrolases"/>
    <property type="match status" value="1"/>
</dbReference>
<dbReference type="InterPro" id="IPR009019">
    <property type="entry name" value="KH_sf_prok-type"/>
</dbReference>
<evidence type="ECO:0000256" key="3">
    <source>
        <dbReference type="ARBA" id="ARBA00022517"/>
    </source>
</evidence>
<dbReference type="InterPro" id="IPR006073">
    <property type="entry name" value="GTP-bd"/>
</dbReference>
<comment type="function">
    <text evidence="7">An essential GTPase that binds both GDP and GTP, with rapid nucleotide exchange. Plays a role in 16S rRNA processing and 30S ribosomal subunit biogenesis and possibly also in cell cycle regulation and energy metabolism.</text>
</comment>
<accession>A0A8J7JZT5</accession>
<keyword evidence="4 7" id="KW-0547">Nucleotide-binding</keyword>
<feature type="region of interest" description="G2" evidence="8">
    <location>
        <begin position="51"/>
        <end position="55"/>
    </location>
</feature>
<evidence type="ECO:0000313" key="12">
    <source>
        <dbReference type="EMBL" id="MBE9399168.1"/>
    </source>
</evidence>
<dbReference type="GO" id="GO:0003924">
    <property type="term" value="F:GTPase activity"/>
    <property type="evidence" value="ECO:0007669"/>
    <property type="project" value="UniProtKB-UniRule"/>
</dbReference>
<name>A0A8J7JZT5_9GAMM</name>
<evidence type="ECO:0000256" key="9">
    <source>
        <dbReference type="RuleBase" id="RU003761"/>
    </source>
</evidence>
<dbReference type="PROSITE" id="PS51713">
    <property type="entry name" value="G_ERA"/>
    <property type="match status" value="1"/>
</dbReference>
<keyword evidence="7" id="KW-0963">Cytoplasm</keyword>
<feature type="binding site" evidence="7">
    <location>
        <begin position="135"/>
        <end position="138"/>
    </location>
    <ligand>
        <name>GTP</name>
        <dbReference type="ChEBI" id="CHEBI:37565"/>
    </ligand>
</feature>
<keyword evidence="3 7" id="KW-0690">Ribosome biogenesis</keyword>
<evidence type="ECO:0000256" key="6">
    <source>
        <dbReference type="ARBA" id="ARBA00023134"/>
    </source>
</evidence>
<dbReference type="NCBIfam" id="TIGR00231">
    <property type="entry name" value="small_GTP"/>
    <property type="match status" value="1"/>
</dbReference>
<dbReference type="Pfam" id="PF01926">
    <property type="entry name" value="MMR_HSR1"/>
    <property type="match status" value="1"/>
</dbReference>
<gene>
    <name evidence="7 12" type="primary">era</name>
    <name evidence="12" type="ORF">IOQ59_18050</name>
</gene>
<sequence length="313" mass="35568">MGEDLSYLLEPQNPDQRCGFVAIVGRPNMGKSTLMNHILGQKLSITSKKPQTTRHQIMGIKTEGDLQVVYVDTPGLHKDEGKKALNRYMNKAASDALRHVDLVVFMVDRTAWTEEDQLVLEKVQNARCPVVLVVNKIDSLKDKQELLPHLQELSAKMDFAEIMPMSATDGHNVEQLEKVIASHMPNSVHHFPEDQVTDKSSRFMAAELVREKLMRNLGDEVPYGTTVEIEEFKYDEQKKLTTISALILVERDGQKRIVIGEKGSRLKTIGRDARLDMERAFESKIMLNLWVKVRRGWADDDRALRSLGYNDGD</sequence>
<organism evidence="12 13">
    <name type="scientific">Pontibacterium sinense</name>
    <dbReference type="NCBI Taxonomy" id="2781979"/>
    <lineage>
        <taxon>Bacteria</taxon>
        <taxon>Pseudomonadati</taxon>
        <taxon>Pseudomonadota</taxon>
        <taxon>Gammaproteobacteria</taxon>
        <taxon>Oceanospirillales</taxon>
        <taxon>Oceanospirillaceae</taxon>
        <taxon>Pontibacterium</taxon>
    </lineage>
</organism>
<dbReference type="Proteomes" id="UP000640333">
    <property type="component" value="Unassembled WGS sequence"/>
</dbReference>
<keyword evidence="7" id="KW-0472">Membrane</keyword>
<dbReference type="PANTHER" id="PTHR42698:SF1">
    <property type="entry name" value="GTPASE ERA, MITOCHONDRIAL"/>
    <property type="match status" value="1"/>
</dbReference>
<evidence type="ECO:0000256" key="1">
    <source>
        <dbReference type="ARBA" id="ARBA00007921"/>
    </source>
</evidence>
<feature type="region of interest" description="G4" evidence="8">
    <location>
        <begin position="135"/>
        <end position="138"/>
    </location>
</feature>
<dbReference type="InterPro" id="IPR015946">
    <property type="entry name" value="KH_dom-like_a/b"/>
</dbReference>